<comment type="caution">
    <text evidence="1">The sequence shown here is derived from an EMBL/GenBank/DDBJ whole genome shotgun (WGS) entry which is preliminary data.</text>
</comment>
<proteinExistence type="predicted"/>
<evidence type="ECO:0000313" key="2">
    <source>
        <dbReference type="Proteomes" id="UP001367508"/>
    </source>
</evidence>
<dbReference type="Proteomes" id="UP001367508">
    <property type="component" value="Unassembled WGS sequence"/>
</dbReference>
<dbReference type="AlphaFoldDB" id="A0AAN9PZI4"/>
<dbReference type="EMBL" id="JAYMYQ010000008">
    <property type="protein sequence ID" value="KAK7316202.1"/>
    <property type="molecule type" value="Genomic_DNA"/>
</dbReference>
<evidence type="ECO:0000313" key="1">
    <source>
        <dbReference type="EMBL" id="KAK7316202.1"/>
    </source>
</evidence>
<protein>
    <submittedName>
        <fullName evidence="1">Uncharacterized protein</fullName>
    </submittedName>
</protein>
<keyword evidence="2" id="KW-1185">Reference proteome</keyword>
<organism evidence="1 2">
    <name type="scientific">Canavalia gladiata</name>
    <name type="common">Sword bean</name>
    <name type="synonym">Dolichos gladiatus</name>
    <dbReference type="NCBI Taxonomy" id="3824"/>
    <lineage>
        <taxon>Eukaryota</taxon>
        <taxon>Viridiplantae</taxon>
        <taxon>Streptophyta</taxon>
        <taxon>Embryophyta</taxon>
        <taxon>Tracheophyta</taxon>
        <taxon>Spermatophyta</taxon>
        <taxon>Magnoliopsida</taxon>
        <taxon>eudicotyledons</taxon>
        <taxon>Gunneridae</taxon>
        <taxon>Pentapetalae</taxon>
        <taxon>rosids</taxon>
        <taxon>fabids</taxon>
        <taxon>Fabales</taxon>
        <taxon>Fabaceae</taxon>
        <taxon>Papilionoideae</taxon>
        <taxon>50 kb inversion clade</taxon>
        <taxon>NPAAA clade</taxon>
        <taxon>indigoferoid/millettioid clade</taxon>
        <taxon>Phaseoleae</taxon>
        <taxon>Canavalia</taxon>
    </lineage>
</organism>
<reference evidence="1 2" key="1">
    <citation type="submission" date="2024-01" db="EMBL/GenBank/DDBJ databases">
        <title>The genomes of 5 underutilized Papilionoideae crops provide insights into root nodulation and disease resistanc.</title>
        <authorList>
            <person name="Jiang F."/>
        </authorList>
    </citation>
    <scope>NUCLEOTIDE SEQUENCE [LARGE SCALE GENOMIC DNA]</scope>
    <source>
        <strain evidence="1">LVBAO_FW01</strain>
        <tissue evidence="1">Leaves</tissue>
    </source>
</reference>
<gene>
    <name evidence="1" type="ORF">VNO77_35037</name>
</gene>
<accession>A0AAN9PZI4</accession>
<name>A0AAN9PZI4_CANGL</name>
<sequence length="90" mass="9647">MGVGELGVSGIPCIACNSRVPKRGWIIAKRKAWRSGITSDAACATQHHKLNHKLGLVVRGVAHNPQDQGSNPLEAIPPFFGKYRSCKLSG</sequence>